<feature type="transmembrane region" description="Helical" evidence="2">
    <location>
        <begin position="287"/>
        <end position="305"/>
    </location>
</feature>
<keyword evidence="2" id="KW-0472">Membrane</keyword>
<dbReference type="RefSeq" id="WP_247622728.1">
    <property type="nucleotide sequence ID" value="NZ_CP078077.1"/>
</dbReference>
<evidence type="ECO:0000256" key="1">
    <source>
        <dbReference type="SAM" id="MobiDB-lite"/>
    </source>
</evidence>
<dbReference type="PANTHER" id="PTHR37312">
    <property type="entry name" value="MEMBRANE-BOUND ACYLTRANSFERASE YKRP-RELATED"/>
    <property type="match status" value="1"/>
</dbReference>
<organism evidence="4 5">
    <name type="scientific">Microbacterium galbinum</name>
    <dbReference type="NCBI Taxonomy" id="2851646"/>
    <lineage>
        <taxon>Bacteria</taxon>
        <taxon>Bacillati</taxon>
        <taxon>Actinomycetota</taxon>
        <taxon>Actinomycetes</taxon>
        <taxon>Micrococcales</taxon>
        <taxon>Microbacteriaceae</taxon>
        <taxon>Microbacterium</taxon>
    </lineage>
</organism>
<feature type="transmembrane region" description="Helical" evidence="2">
    <location>
        <begin position="317"/>
        <end position="336"/>
    </location>
</feature>
<dbReference type="GO" id="GO:0016746">
    <property type="term" value="F:acyltransferase activity"/>
    <property type="evidence" value="ECO:0007669"/>
    <property type="project" value="UniProtKB-KW"/>
</dbReference>
<accession>A0ABY4IVD9</accession>
<feature type="transmembrane region" description="Helical" evidence="2">
    <location>
        <begin position="54"/>
        <end position="75"/>
    </location>
</feature>
<reference evidence="4 5" key="1">
    <citation type="submission" date="2021-06" db="EMBL/GenBank/DDBJ databases">
        <title>Genome-based taxonomic framework of Microbacterium strains isolated from marine environment, the description of four new species and reclassification of four preexisting species.</title>
        <authorList>
            <person name="Lee S.D."/>
            <person name="Kim S.-M."/>
            <person name="Byeon Y.-S."/>
            <person name="Yang H.L."/>
            <person name="Kim I.S."/>
        </authorList>
    </citation>
    <scope>NUCLEOTIDE SEQUENCE [LARGE SCALE GENOMIC DNA]</scope>
    <source>
        <strain evidence="4 5">SSW1-36</strain>
    </source>
</reference>
<sequence>MSTTGADSTPPATGTTPRPRRRVPFWDNARYACIVLVVLGHAIQRLIYDSDIAFAFYLALYAFHMPAFAIISGYFSKSGSPTKTQMARVITDILLPYIIFETLWTLTKWLVEGQANPNPTQPSWTLWFLLALGIFRLVLPYLALLRWPLLWTVAISIGVGYLPNIDSTFSLSRTLGLLPFFTLGWWLRERDVVARLRLLDFRPWWIRVVAVAVLAGTGWAAWNWLPFWQEFDLRHWLFYEDSYADLGLGGEQWWAGGVRIALMLLAVLLCAAFFALIPRGTYWWTTFGQYTMYVFLLHSFVLYPFRESGILRDLEPTWIWLPLVTLLSVVVALALATKPVRRVFRPLVEPRPKWLFRDPELTSREGRRNDPTGSRRPR</sequence>
<dbReference type="PANTHER" id="PTHR37312:SF1">
    <property type="entry name" value="MEMBRANE-BOUND ACYLTRANSFERASE YKRP-RELATED"/>
    <property type="match status" value="1"/>
</dbReference>
<gene>
    <name evidence="4" type="ORF">KV396_13180</name>
</gene>
<keyword evidence="2" id="KW-0812">Transmembrane</keyword>
<evidence type="ECO:0000313" key="4">
    <source>
        <dbReference type="EMBL" id="UPL15373.1"/>
    </source>
</evidence>
<evidence type="ECO:0000256" key="2">
    <source>
        <dbReference type="SAM" id="Phobius"/>
    </source>
</evidence>
<feature type="region of interest" description="Disordered" evidence="1">
    <location>
        <begin position="1"/>
        <end position="21"/>
    </location>
</feature>
<feature type="transmembrane region" description="Helical" evidence="2">
    <location>
        <begin position="87"/>
        <end position="104"/>
    </location>
</feature>
<keyword evidence="2" id="KW-1133">Transmembrane helix</keyword>
<keyword evidence="5" id="KW-1185">Reference proteome</keyword>
<evidence type="ECO:0000313" key="5">
    <source>
        <dbReference type="Proteomes" id="UP000831963"/>
    </source>
</evidence>
<keyword evidence="4" id="KW-0012">Acyltransferase</keyword>
<evidence type="ECO:0000259" key="3">
    <source>
        <dbReference type="Pfam" id="PF01757"/>
    </source>
</evidence>
<feature type="transmembrane region" description="Helical" evidence="2">
    <location>
        <begin position="204"/>
        <end position="225"/>
    </location>
</feature>
<dbReference type="Proteomes" id="UP000831963">
    <property type="component" value="Chromosome"/>
</dbReference>
<feature type="domain" description="Acyltransferase 3" evidence="3">
    <location>
        <begin position="25"/>
        <end position="336"/>
    </location>
</feature>
<dbReference type="EMBL" id="CP078077">
    <property type="protein sequence ID" value="UPL15373.1"/>
    <property type="molecule type" value="Genomic_DNA"/>
</dbReference>
<proteinExistence type="predicted"/>
<dbReference type="InterPro" id="IPR002656">
    <property type="entry name" value="Acyl_transf_3_dom"/>
</dbReference>
<dbReference type="InterPro" id="IPR052734">
    <property type="entry name" value="Nod_factor_acetyltransferase"/>
</dbReference>
<feature type="transmembrane region" description="Helical" evidence="2">
    <location>
        <begin position="253"/>
        <end position="275"/>
    </location>
</feature>
<keyword evidence="4" id="KW-0808">Transferase</keyword>
<feature type="transmembrane region" description="Helical" evidence="2">
    <location>
        <begin position="171"/>
        <end position="188"/>
    </location>
</feature>
<dbReference type="Pfam" id="PF01757">
    <property type="entry name" value="Acyl_transf_3"/>
    <property type="match status" value="1"/>
</dbReference>
<feature type="transmembrane region" description="Helical" evidence="2">
    <location>
        <begin position="124"/>
        <end position="142"/>
    </location>
</feature>
<name>A0ABY4IVD9_9MICO</name>
<protein>
    <submittedName>
        <fullName evidence="4">Acyltransferase family protein</fullName>
    </submittedName>
</protein>